<evidence type="ECO:0000313" key="3">
    <source>
        <dbReference type="Proteomes" id="UP000608754"/>
    </source>
</evidence>
<dbReference type="AlphaFoldDB" id="A0A8J7KDV2"/>
<dbReference type="EMBL" id="JADGIK010000006">
    <property type="protein sequence ID" value="MBF0597751.1"/>
    <property type="molecule type" value="Genomic_DNA"/>
</dbReference>
<accession>A0A8J7KDV2</accession>
<gene>
    <name evidence="2" type="ORF">IM532_09885</name>
</gene>
<feature type="signal peptide" evidence="1">
    <location>
        <begin position="1"/>
        <end position="19"/>
    </location>
</feature>
<evidence type="ECO:0000313" key="2">
    <source>
        <dbReference type="EMBL" id="MBF0597751.1"/>
    </source>
</evidence>
<dbReference type="InterPro" id="IPR048131">
    <property type="entry name" value="HAEPLYID-like"/>
</dbReference>
<feature type="chain" id="PRO_5035232776" evidence="1">
    <location>
        <begin position="20"/>
        <end position="285"/>
    </location>
</feature>
<proteinExistence type="predicted"/>
<protein>
    <submittedName>
        <fullName evidence="2">Phosphoribosylformylglycinamidine synthase</fullName>
    </submittedName>
</protein>
<dbReference type="RefSeq" id="WP_194183296.1">
    <property type="nucleotide sequence ID" value="NZ_JADGIK010000006.1"/>
</dbReference>
<name>A0A8J7KDV2_9FLAO</name>
<keyword evidence="1" id="KW-0732">Signal</keyword>
<evidence type="ECO:0000256" key="1">
    <source>
        <dbReference type="SAM" id="SignalP"/>
    </source>
</evidence>
<reference evidence="2" key="1">
    <citation type="submission" date="2020-10" db="EMBL/GenBank/DDBJ databases">
        <authorList>
            <person name="Lu T."/>
            <person name="Wang Q."/>
            <person name="Han X."/>
        </authorList>
    </citation>
    <scope>NUCLEOTIDE SEQUENCE</scope>
    <source>
        <strain evidence="2">WQ 117</strain>
    </source>
</reference>
<comment type="caution">
    <text evidence="2">The sequence shown here is derived from an EMBL/GenBank/DDBJ whole genome shotgun (WGS) entry which is preliminary data.</text>
</comment>
<keyword evidence="3" id="KW-1185">Reference proteome</keyword>
<organism evidence="2 3">
    <name type="scientific">Faecalibacter rhinopitheci</name>
    <dbReference type="NCBI Taxonomy" id="2779678"/>
    <lineage>
        <taxon>Bacteria</taxon>
        <taxon>Pseudomonadati</taxon>
        <taxon>Bacteroidota</taxon>
        <taxon>Flavobacteriia</taxon>
        <taxon>Flavobacteriales</taxon>
        <taxon>Weeksellaceae</taxon>
        <taxon>Faecalibacter</taxon>
    </lineage>
</organism>
<dbReference type="NCBIfam" id="NF041634">
    <property type="entry name" value="HAEPLYID"/>
    <property type="match status" value="1"/>
</dbReference>
<sequence>MKTHLTLFTTILLSVLSYAQIQNDSIVPIDSVTTTPTETRILPAKVSHAEPLYVDLMRDLGARKGEAEINVGFGVGSHRNYNEYYGFVEYEWAVADRLGLEVEVPFSFNKSNGDTKVPTAVPNNKVEGLKLATQYTFLVNEKRKMSLAVAYVHEFEFNTFKSLGHQGSVFTGMRMNPVFIGAKNFGNINTMLYTGPVIEHNYKEREVEVGATINASMMYVIPNSKNFIGVENNMDIDKDGFHYYVRPQVRLALKHNLLIGLVTGIPLTKHENSKLDVMTRIIWEP</sequence>
<dbReference type="Proteomes" id="UP000608754">
    <property type="component" value="Unassembled WGS sequence"/>
</dbReference>